<dbReference type="GO" id="GO:0016887">
    <property type="term" value="F:ATP hydrolysis activity"/>
    <property type="evidence" value="ECO:0007669"/>
    <property type="project" value="InterPro"/>
</dbReference>
<dbReference type="InterPro" id="IPR036640">
    <property type="entry name" value="ABC1_TM_sf"/>
</dbReference>
<evidence type="ECO:0000256" key="7">
    <source>
        <dbReference type="SAM" id="Phobius"/>
    </source>
</evidence>
<organism evidence="10 11">
    <name type="scientific">Fusarium beomiforme</name>
    <dbReference type="NCBI Taxonomy" id="44412"/>
    <lineage>
        <taxon>Eukaryota</taxon>
        <taxon>Fungi</taxon>
        <taxon>Dikarya</taxon>
        <taxon>Ascomycota</taxon>
        <taxon>Pezizomycotina</taxon>
        <taxon>Sordariomycetes</taxon>
        <taxon>Hypocreomycetidae</taxon>
        <taxon>Hypocreales</taxon>
        <taxon>Nectriaceae</taxon>
        <taxon>Fusarium</taxon>
        <taxon>Fusarium burgessii species complex</taxon>
    </lineage>
</organism>
<evidence type="ECO:0000313" key="11">
    <source>
        <dbReference type="Proteomes" id="UP000730481"/>
    </source>
</evidence>
<dbReference type="Gene3D" id="1.20.1560.10">
    <property type="entry name" value="ABC transporter type 1, transmembrane domain"/>
    <property type="match status" value="1"/>
</dbReference>
<feature type="domain" description="ABC transporter" evidence="8">
    <location>
        <begin position="545"/>
        <end position="736"/>
    </location>
</feature>
<keyword evidence="3" id="KW-0547">Nucleotide-binding</keyword>
<feature type="transmembrane region" description="Helical" evidence="7">
    <location>
        <begin position="225"/>
        <end position="245"/>
    </location>
</feature>
<feature type="domain" description="ABC transmembrane type-1" evidence="9">
    <location>
        <begin position="228"/>
        <end position="490"/>
    </location>
</feature>
<proteinExistence type="predicted"/>
<dbReference type="SUPFAM" id="SSF90123">
    <property type="entry name" value="ABC transporter transmembrane region"/>
    <property type="match status" value="1"/>
</dbReference>
<dbReference type="Pfam" id="PF00005">
    <property type="entry name" value="ABC_tran"/>
    <property type="match status" value="2"/>
</dbReference>
<keyword evidence="2 7" id="KW-0812">Transmembrane</keyword>
<dbReference type="PROSITE" id="PS00211">
    <property type="entry name" value="ABC_TRANSPORTER_1"/>
    <property type="match status" value="1"/>
</dbReference>
<keyword evidence="11" id="KW-1185">Reference proteome</keyword>
<feature type="transmembrane region" description="Helical" evidence="7">
    <location>
        <begin position="39"/>
        <end position="60"/>
    </location>
</feature>
<evidence type="ECO:0000256" key="2">
    <source>
        <dbReference type="ARBA" id="ARBA00022692"/>
    </source>
</evidence>
<dbReference type="GO" id="GO:0140359">
    <property type="term" value="F:ABC-type transporter activity"/>
    <property type="evidence" value="ECO:0007669"/>
    <property type="project" value="InterPro"/>
</dbReference>
<dbReference type="OrthoDB" id="6500128at2759"/>
<sequence>MWDKDVLDVCQVLLASVTVAHSATIYFKQPEGRERNTTPFVWLLATLILLWAVERIYVVTWSDKMIPDGRTLTVATLPVFVLVLQVNAILTLSSDNGSGKKMGWHVYPVSWFLMILLNTLVVVKNVHEFQPKTPLHFTQCQAIPIVRYFLLFALLAAFICPDRGGRIKLGNDLDSGLGLVKNDESETTVRDEIREAGGLWSWAMKYKIFEDLILPRDIPSMWVDIPMVFFLNLLTIGLTVLFPYIYGNLIDAMIPAFNDKNLHSLIWYAALTEVLRYLLDNYGLRRWQQTFWARFRLHRELRANSIIHERMMNNDASFHKSVNSSDIRTAIDLGIEVCGLFDFIFLEVLPHIISLVCTSFITLSLYGLGAALVLFLVTSNNLLISLRANERLTPLYDQSNAAKKRTKRKAQDAIQGWATVAAGNQIDNEIASHHERLVTQLSLDWAMEKLFTILSSVASLSTGFGRFLAFILVGGYLIYSGGTPGSLIVFDKYWDSIIGPLAFFTSVPQKIIRDLTAARQLRQLLEIPSTITYGSDKLHPATGHIEFQNVSFSYVDPKSRRTNDIFRNFSLTFEEGKVTAILGESGAGKTTILELIANFHRVAQGSVKLGGQDIRTMKRDETQPKKYDAVVSELGSNMSGGEQQRLTLARAFTTDTPVVCIDEATSALDVRTQAKINENLKAYCQGKTVILVALEKGEDGYTRIAEQGTHEELMAQGGEYAQLWNIDMGAGVTELLSHASQDAIPVEELLGMKKRVDTAELLTSDVFGIDELWEKEMPRINDVFLVSPFIGLFDHGYGERDDFYEGQIYVVMEVRPARVFGSQMGTPILSIYNICQKRQ</sequence>
<dbReference type="InterPro" id="IPR003439">
    <property type="entry name" value="ABC_transporter-like_ATP-bd"/>
</dbReference>
<evidence type="ECO:0000256" key="4">
    <source>
        <dbReference type="ARBA" id="ARBA00022840"/>
    </source>
</evidence>
<feature type="transmembrane region" description="Helical" evidence="7">
    <location>
        <begin position="104"/>
        <end position="122"/>
    </location>
</feature>
<name>A0A9P5DVJ9_9HYPO</name>
<dbReference type="PANTHER" id="PTHR24221:SF503">
    <property type="entry name" value="MITOCHONDRIAL POTASSIUM CHANNEL ATP-BINDING SUBUNIT"/>
    <property type="match status" value="1"/>
</dbReference>
<evidence type="ECO:0000259" key="8">
    <source>
        <dbReference type="PROSITE" id="PS50893"/>
    </source>
</evidence>
<evidence type="ECO:0000256" key="6">
    <source>
        <dbReference type="ARBA" id="ARBA00023136"/>
    </source>
</evidence>
<comment type="subcellular location">
    <subcellularLocation>
        <location evidence="1">Membrane</location>
        <topology evidence="1">Multi-pass membrane protein</topology>
    </subcellularLocation>
</comment>
<dbReference type="GO" id="GO:0005524">
    <property type="term" value="F:ATP binding"/>
    <property type="evidence" value="ECO:0007669"/>
    <property type="project" value="UniProtKB-KW"/>
</dbReference>
<feature type="transmembrane region" description="Helical" evidence="7">
    <location>
        <begin position="450"/>
        <end position="479"/>
    </location>
</feature>
<comment type="caution">
    <text evidence="10">The sequence shown here is derived from an EMBL/GenBank/DDBJ whole genome shotgun (WGS) entry which is preliminary data.</text>
</comment>
<evidence type="ECO:0000256" key="3">
    <source>
        <dbReference type="ARBA" id="ARBA00022741"/>
    </source>
</evidence>
<keyword evidence="6 7" id="KW-0472">Membrane</keyword>
<keyword evidence="4" id="KW-0067">ATP-binding</keyword>
<reference evidence="10" key="1">
    <citation type="journal article" date="2017" name="Mycologia">
        <title>Fusarium algeriense, sp. nov., a novel toxigenic crown rot pathogen of durum wheat from Algeria is nested in the Fusarium burgessii species complex.</title>
        <authorList>
            <person name="Laraba I."/>
            <person name="Keddad A."/>
            <person name="Boureghda H."/>
            <person name="Abdallah N."/>
            <person name="Vaughan M.M."/>
            <person name="Proctor R.H."/>
            <person name="Busman M."/>
            <person name="O'Donnell K."/>
        </authorList>
    </citation>
    <scope>NUCLEOTIDE SEQUENCE</scope>
    <source>
        <strain evidence="10">NRRL 25174</strain>
    </source>
</reference>
<feature type="transmembrane region" description="Helical" evidence="7">
    <location>
        <begin position="72"/>
        <end position="92"/>
    </location>
</feature>
<dbReference type="InterPro" id="IPR011527">
    <property type="entry name" value="ABC1_TM_dom"/>
</dbReference>
<keyword evidence="5 7" id="KW-1133">Transmembrane helix</keyword>
<feature type="transmembrane region" description="Helical" evidence="7">
    <location>
        <begin position="352"/>
        <end position="377"/>
    </location>
</feature>
<dbReference type="InterPro" id="IPR027417">
    <property type="entry name" value="P-loop_NTPase"/>
</dbReference>
<dbReference type="PROSITE" id="PS50929">
    <property type="entry name" value="ABC_TM1F"/>
    <property type="match status" value="1"/>
</dbReference>
<evidence type="ECO:0000256" key="1">
    <source>
        <dbReference type="ARBA" id="ARBA00004141"/>
    </source>
</evidence>
<dbReference type="GO" id="GO:0016020">
    <property type="term" value="C:membrane"/>
    <property type="evidence" value="ECO:0007669"/>
    <property type="project" value="UniProtKB-SubCell"/>
</dbReference>
<gene>
    <name evidence="10" type="ORF">FBEOM_9766</name>
</gene>
<reference evidence="10" key="2">
    <citation type="submission" date="2020-02" db="EMBL/GenBank/DDBJ databases">
        <title>Identification and distribution of gene clusters putatively required for synthesis of sphingolipid metabolism inhibitors in phylogenetically diverse species of the filamentous fungus Fusarium.</title>
        <authorList>
            <person name="Kim H.-S."/>
            <person name="Busman M."/>
            <person name="Brown D.W."/>
            <person name="Divon H."/>
            <person name="Uhlig S."/>
            <person name="Proctor R.H."/>
        </authorList>
    </citation>
    <scope>NUCLEOTIDE SEQUENCE</scope>
    <source>
        <strain evidence="10">NRRL 25174</strain>
    </source>
</reference>
<dbReference type="SMART" id="SM00382">
    <property type="entry name" value="AAA"/>
    <property type="match status" value="1"/>
</dbReference>
<dbReference type="AlphaFoldDB" id="A0A9P5DVJ9"/>
<dbReference type="Proteomes" id="UP000730481">
    <property type="component" value="Unassembled WGS sequence"/>
</dbReference>
<evidence type="ECO:0000259" key="9">
    <source>
        <dbReference type="PROSITE" id="PS50929"/>
    </source>
</evidence>
<accession>A0A9P5DVJ9</accession>
<dbReference type="PROSITE" id="PS50893">
    <property type="entry name" value="ABC_TRANSPORTER_2"/>
    <property type="match status" value="1"/>
</dbReference>
<evidence type="ECO:0000313" key="10">
    <source>
        <dbReference type="EMBL" id="KAF4336374.1"/>
    </source>
</evidence>
<feature type="transmembrane region" description="Helical" evidence="7">
    <location>
        <begin position="142"/>
        <end position="160"/>
    </location>
</feature>
<dbReference type="Gene3D" id="3.40.50.300">
    <property type="entry name" value="P-loop containing nucleotide triphosphate hydrolases"/>
    <property type="match status" value="2"/>
</dbReference>
<dbReference type="PANTHER" id="PTHR24221">
    <property type="entry name" value="ATP-BINDING CASSETTE SUB-FAMILY B"/>
    <property type="match status" value="1"/>
</dbReference>
<feature type="transmembrane region" description="Helical" evidence="7">
    <location>
        <begin position="6"/>
        <end position="27"/>
    </location>
</feature>
<dbReference type="InterPro" id="IPR003593">
    <property type="entry name" value="AAA+_ATPase"/>
</dbReference>
<protein>
    <submittedName>
        <fullName evidence="10">Vacuolar ABC heavy metal transporter</fullName>
    </submittedName>
</protein>
<dbReference type="SUPFAM" id="SSF52540">
    <property type="entry name" value="P-loop containing nucleoside triphosphate hydrolases"/>
    <property type="match status" value="1"/>
</dbReference>
<dbReference type="InterPro" id="IPR039421">
    <property type="entry name" value="Type_1_exporter"/>
</dbReference>
<evidence type="ECO:0000256" key="5">
    <source>
        <dbReference type="ARBA" id="ARBA00022989"/>
    </source>
</evidence>
<dbReference type="EMBL" id="PVQB02000503">
    <property type="protein sequence ID" value="KAF4336374.1"/>
    <property type="molecule type" value="Genomic_DNA"/>
</dbReference>
<dbReference type="Pfam" id="PF00664">
    <property type="entry name" value="ABC_membrane"/>
    <property type="match status" value="1"/>
</dbReference>
<dbReference type="InterPro" id="IPR017871">
    <property type="entry name" value="ABC_transporter-like_CS"/>
</dbReference>